<protein>
    <submittedName>
        <fullName evidence="1">Uncharacterized protein</fullName>
    </submittedName>
</protein>
<dbReference type="AlphaFoldDB" id="A0A4Z2FSL5"/>
<accession>A0A4Z2FSL5</accession>
<evidence type="ECO:0000313" key="2">
    <source>
        <dbReference type="Proteomes" id="UP000314294"/>
    </source>
</evidence>
<name>A0A4Z2FSL5_9TELE</name>
<comment type="caution">
    <text evidence="1">The sequence shown here is derived from an EMBL/GenBank/DDBJ whole genome shotgun (WGS) entry which is preliminary data.</text>
</comment>
<organism evidence="1 2">
    <name type="scientific">Liparis tanakae</name>
    <name type="common">Tanaka's snailfish</name>
    <dbReference type="NCBI Taxonomy" id="230148"/>
    <lineage>
        <taxon>Eukaryota</taxon>
        <taxon>Metazoa</taxon>
        <taxon>Chordata</taxon>
        <taxon>Craniata</taxon>
        <taxon>Vertebrata</taxon>
        <taxon>Euteleostomi</taxon>
        <taxon>Actinopterygii</taxon>
        <taxon>Neopterygii</taxon>
        <taxon>Teleostei</taxon>
        <taxon>Neoteleostei</taxon>
        <taxon>Acanthomorphata</taxon>
        <taxon>Eupercaria</taxon>
        <taxon>Perciformes</taxon>
        <taxon>Cottioidei</taxon>
        <taxon>Cottales</taxon>
        <taxon>Liparidae</taxon>
        <taxon>Liparis</taxon>
    </lineage>
</organism>
<dbReference type="Proteomes" id="UP000314294">
    <property type="component" value="Unassembled WGS sequence"/>
</dbReference>
<dbReference type="EMBL" id="SRLO01000940">
    <property type="protein sequence ID" value="TNN43870.1"/>
    <property type="molecule type" value="Genomic_DNA"/>
</dbReference>
<gene>
    <name evidence="1" type="ORF">EYF80_045924</name>
</gene>
<evidence type="ECO:0000313" key="1">
    <source>
        <dbReference type="EMBL" id="TNN43870.1"/>
    </source>
</evidence>
<proteinExistence type="predicted"/>
<keyword evidence="2" id="KW-1185">Reference proteome</keyword>
<sequence>MILFSSGTTGHSLCSTKMVAWARIQVVAGFCRRSLRLGSLLARHS</sequence>
<reference evidence="1 2" key="1">
    <citation type="submission" date="2019-03" db="EMBL/GenBank/DDBJ databases">
        <title>First draft genome of Liparis tanakae, snailfish: a comprehensive survey of snailfish specific genes.</title>
        <authorList>
            <person name="Kim W."/>
            <person name="Song I."/>
            <person name="Jeong J.-H."/>
            <person name="Kim D."/>
            <person name="Kim S."/>
            <person name="Ryu S."/>
            <person name="Song J.Y."/>
            <person name="Lee S.K."/>
        </authorList>
    </citation>
    <scope>NUCLEOTIDE SEQUENCE [LARGE SCALE GENOMIC DNA]</scope>
    <source>
        <tissue evidence="1">Muscle</tissue>
    </source>
</reference>